<organism evidence="1 2">
    <name type="scientific">Mikania micrantha</name>
    <name type="common">bitter vine</name>
    <dbReference type="NCBI Taxonomy" id="192012"/>
    <lineage>
        <taxon>Eukaryota</taxon>
        <taxon>Viridiplantae</taxon>
        <taxon>Streptophyta</taxon>
        <taxon>Embryophyta</taxon>
        <taxon>Tracheophyta</taxon>
        <taxon>Spermatophyta</taxon>
        <taxon>Magnoliopsida</taxon>
        <taxon>eudicotyledons</taxon>
        <taxon>Gunneridae</taxon>
        <taxon>Pentapetalae</taxon>
        <taxon>asterids</taxon>
        <taxon>campanulids</taxon>
        <taxon>Asterales</taxon>
        <taxon>Asteraceae</taxon>
        <taxon>Asteroideae</taxon>
        <taxon>Heliantheae alliance</taxon>
        <taxon>Eupatorieae</taxon>
        <taxon>Mikania</taxon>
    </lineage>
</organism>
<name>A0A5N6MXG7_9ASTR</name>
<evidence type="ECO:0000313" key="2">
    <source>
        <dbReference type="Proteomes" id="UP000326396"/>
    </source>
</evidence>
<evidence type="ECO:0000313" key="1">
    <source>
        <dbReference type="EMBL" id="KAD4179098.1"/>
    </source>
</evidence>
<accession>A0A5N6MXG7</accession>
<comment type="caution">
    <text evidence="1">The sequence shown here is derived from an EMBL/GenBank/DDBJ whole genome shotgun (WGS) entry which is preliminary data.</text>
</comment>
<dbReference type="Proteomes" id="UP000326396">
    <property type="component" value="Linkage Group LG4"/>
</dbReference>
<protein>
    <submittedName>
        <fullName evidence="1">Uncharacterized protein</fullName>
    </submittedName>
</protein>
<keyword evidence="2" id="KW-1185">Reference proteome</keyword>
<reference evidence="1 2" key="1">
    <citation type="submission" date="2019-05" db="EMBL/GenBank/DDBJ databases">
        <title>Mikania micrantha, genome provides insights into the molecular mechanism of rapid growth.</title>
        <authorList>
            <person name="Liu B."/>
        </authorList>
    </citation>
    <scope>NUCLEOTIDE SEQUENCE [LARGE SCALE GENOMIC DNA]</scope>
    <source>
        <strain evidence="1">NLD-2019</strain>
        <tissue evidence="1">Leaf</tissue>
    </source>
</reference>
<dbReference type="EMBL" id="SZYD01000014">
    <property type="protein sequence ID" value="KAD4179098.1"/>
    <property type="molecule type" value="Genomic_DNA"/>
</dbReference>
<gene>
    <name evidence="1" type="ORF">E3N88_27689</name>
</gene>
<sequence length="66" mass="7772">MLHSVRKLDRDHQSLNKKRNWYWAKTSSEVLEIEGLFLKGKIKGEIEAIIDKAVNRYRTVKKMITG</sequence>
<dbReference type="AlphaFoldDB" id="A0A5N6MXG7"/>
<proteinExistence type="predicted"/>